<reference evidence="2" key="1">
    <citation type="submission" date="2013-05" db="EMBL/GenBank/DDBJ databases">
        <authorList>
            <person name="Yim A.K.Y."/>
            <person name="Chan T.F."/>
            <person name="Ji K.M."/>
            <person name="Liu X.Y."/>
            <person name="Zhou J.W."/>
            <person name="Li R.Q."/>
            <person name="Yang K.Y."/>
            <person name="Li J."/>
            <person name="Li M."/>
            <person name="Law P.T.W."/>
            <person name="Wu Y.L."/>
            <person name="Cai Z.L."/>
            <person name="Qin H."/>
            <person name="Bao Y."/>
            <person name="Leung R.K.K."/>
            <person name="Ng P.K.S."/>
            <person name="Zou J."/>
            <person name="Zhong X.J."/>
            <person name="Ran P.X."/>
            <person name="Zhong N.S."/>
            <person name="Liu Z.G."/>
            <person name="Tsui S.K.W."/>
        </authorList>
    </citation>
    <scope>NUCLEOTIDE SEQUENCE</scope>
    <source>
        <strain evidence="2">Derf</strain>
        <tissue evidence="2">Whole organism</tissue>
    </source>
</reference>
<dbReference type="Proteomes" id="UP000790347">
    <property type="component" value="Unassembled WGS sequence"/>
</dbReference>
<dbReference type="AlphaFoldDB" id="A0A922HNB5"/>
<dbReference type="EMBL" id="ASGP02000007">
    <property type="protein sequence ID" value="KAH9498009.1"/>
    <property type="molecule type" value="Genomic_DNA"/>
</dbReference>
<feature type="compositionally biased region" description="Low complexity" evidence="1">
    <location>
        <begin position="35"/>
        <end position="45"/>
    </location>
</feature>
<feature type="region of interest" description="Disordered" evidence="1">
    <location>
        <begin position="27"/>
        <end position="49"/>
    </location>
</feature>
<feature type="compositionally biased region" description="Acidic residues" evidence="1">
    <location>
        <begin position="113"/>
        <end position="123"/>
    </location>
</feature>
<reference evidence="2" key="2">
    <citation type="journal article" date="2022" name="Res Sq">
        <title>Comparative Genomics Reveals Insights into the Divergent Evolution of Astigmatic Mites and Household Pest Adaptations.</title>
        <authorList>
            <person name="Xiong Q."/>
            <person name="Wan A.T.-Y."/>
            <person name="Liu X.-Y."/>
            <person name="Fung C.S.-H."/>
            <person name="Xiao X."/>
            <person name="Malainual N."/>
            <person name="Hou J."/>
            <person name="Wang L."/>
            <person name="Wang M."/>
            <person name="Yang K."/>
            <person name="Cui Y."/>
            <person name="Leung E."/>
            <person name="Nong W."/>
            <person name="Shin S.-K."/>
            <person name="Au S."/>
            <person name="Jeong K.Y."/>
            <person name="Chew F.T."/>
            <person name="Hui J."/>
            <person name="Leung T.F."/>
            <person name="Tungtrongchitr A."/>
            <person name="Zhong N."/>
            <person name="Liu Z."/>
            <person name="Tsui S."/>
        </authorList>
    </citation>
    <scope>NUCLEOTIDE SEQUENCE</scope>
    <source>
        <strain evidence="2">Derf</strain>
        <tissue evidence="2">Whole organism</tissue>
    </source>
</reference>
<protein>
    <submittedName>
        <fullName evidence="2">Uncharacterized protein</fullName>
    </submittedName>
</protein>
<evidence type="ECO:0000256" key="1">
    <source>
        <dbReference type="SAM" id="MobiDB-lite"/>
    </source>
</evidence>
<name>A0A922HNB5_DERFA</name>
<feature type="region of interest" description="Disordered" evidence="1">
    <location>
        <begin position="106"/>
        <end position="126"/>
    </location>
</feature>
<sequence>MSKENINQDEIADAMITPSPNVLIVSSKQDDEISTTDTTTTTTTDPSEPIKPEIIIEKNMNQLFCTLQPFIMKLDEQVMSVRLSQQQLNDELSRLLSILDQIKQYPNNSTNDNNDDDDDDADNQLDTTKQDDISATQQQQQQAVFIYPKRMFTTTSTGGHNCDDDLAIDIEEKSRRLLGLKRRLTLIHSILQTVNSRVKKLLLAHDSRVLRQLQTSSTTTSN</sequence>
<comment type="caution">
    <text evidence="2">The sequence shown here is derived from an EMBL/GenBank/DDBJ whole genome shotgun (WGS) entry which is preliminary data.</text>
</comment>
<proteinExistence type="predicted"/>
<accession>A0A922HNB5</accession>
<evidence type="ECO:0000313" key="3">
    <source>
        <dbReference type="Proteomes" id="UP000790347"/>
    </source>
</evidence>
<evidence type="ECO:0000313" key="2">
    <source>
        <dbReference type="EMBL" id="KAH9498009.1"/>
    </source>
</evidence>
<organism evidence="2 3">
    <name type="scientific">Dermatophagoides farinae</name>
    <name type="common">American house dust mite</name>
    <dbReference type="NCBI Taxonomy" id="6954"/>
    <lineage>
        <taxon>Eukaryota</taxon>
        <taxon>Metazoa</taxon>
        <taxon>Ecdysozoa</taxon>
        <taxon>Arthropoda</taxon>
        <taxon>Chelicerata</taxon>
        <taxon>Arachnida</taxon>
        <taxon>Acari</taxon>
        <taxon>Acariformes</taxon>
        <taxon>Sarcoptiformes</taxon>
        <taxon>Astigmata</taxon>
        <taxon>Psoroptidia</taxon>
        <taxon>Analgoidea</taxon>
        <taxon>Pyroglyphidae</taxon>
        <taxon>Dermatophagoidinae</taxon>
        <taxon>Dermatophagoides</taxon>
    </lineage>
</organism>
<gene>
    <name evidence="2" type="ORF">DERF_013936</name>
</gene>
<keyword evidence="3" id="KW-1185">Reference proteome</keyword>